<name>A0A938WLW4_9BACT</name>
<evidence type="ECO:0000256" key="3">
    <source>
        <dbReference type="ARBA" id="ARBA00023163"/>
    </source>
</evidence>
<dbReference type="Pfam" id="PF12833">
    <property type="entry name" value="HTH_18"/>
    <property type="match status" value="1"/>
</dbReference>
<keyword evidence="2" id="KW-0238">DNA-binding</keyword>
<proteinExistence type="predicted"/>
<keyword evidence="1" id="KW-0805">Transcription regulation</keyword>
<dbReference type="SUPFAM" id="SSF46689">
    <property type="entry name" value="Homeodomain-like"/>
    <property type="match status" value="1"/>
</dbReference>
<protein>
    <submittedName>
        <fullName evidence="5">AraC family transcriptional regulator</fullName>
    </submittedName>
</protein>
<keyword evidence="3" id="KW-0804">Transcription</keyword>
<sequence>MNTDKVSEMLNNRKLSEKAAYSDEGVALFESTDRMTTVRNVNIDALLLSLCQSGHATLTIDGVEHEVSTYDLLVCLPGMTISRSETSGDICGCCICMSKDYVQQLSQMNSGDLWNAILFLSKNPVLRLEPSEAQSFKMYYDIIKAKINRQDRRYGKKLVETLFQACLYDFYGLLERFLDPQQRPRHSAEKVFRDFIGLLSSTYPRPRSVAFYADKLCITPKYLSAVCKQVSGMTALKLISNFVSNDILRLLNDTDKSMKEICNELGFPNPSFFGTYVRKTLGMSPRQYRERRK</sequence>
<dbReference type="InterPro" id="IPR009057">
    <property type="entry name" value="Homeodomain-like_sf"/>
</dbReference>
<dbReference type="GO" id="GO:0003700">
    <property type="term" value="F:DNA-binding transcription factor activity"/>
    <property type="evidence" value="ECO:0007669"/>
    <property type="project" value="InterPro"/>
</dbReference>
<evidence type="ECO:0000256" key="2">
    <source>
        <dbReference type="ARBA" id="ARBA00023125"/>
    </source>
</evidence>
<gene>
    <name evidence="5" type="ORF">H6B30_02030</name>
</gene>
<organism evidence="5 6">
    <name type="scientific">Marseilla massiliensis</name>
    <dbReference type="NCBI Taxonomy" id="1841864"/>
    <lineage>
        <taxon>Bacteria</taxon>
        <taxon>Pseudomonadati</taxon>
        <taxon>Bacteroidota</taxon>
        <taxon>Bacteroidia</taxon>
        <taxon>Bacteroidales</taxon>
        <taxon>Prevotellaceae</taxon>
        <taxon>Marseilla</taxon>
    </lineage>
</organism>
<comment type="caution">
    <text evidence="5">The sequence shown here is derived from an EMBL/GenBank/DDBJ whole genome shotgun (WGS) entry which is preliminary data.</text>
</comment>
<accession>A0A938WLW4</accession>
<dbReference type="RefSeq" id="WP_205107379.1">
    <property type="nucleotide sequence ID" value="NZ_JACJJL010000002.1"/>
</dbReference>
<dbReference type="PANTHER" id="PTHR43280">
    <property type="entry name" value="ARAC-FAMILY TRANSCRIPTIONAL REGULATOR"/>
    <property type="match status" value="1"/>
</dbReference>
<evidence type="ECO:0000256" key="1">
    <source>
        <dbReference type="ARBA" id="ARBA00023015"/>
    </source>
</evidence>
<dbReference type="SMART" id="SM00342">
    <property type="entry name" value="HTH_ARAC"/>
    <property type="match status" value="1"/>
</dbReference>
<evidence type="ECO:0000313" key="5">
    <source>
        <dbReference type="EMBL" id="MBM6660543.1"/>
    </source>
</evidence>
<keyword evidence="6" id="KW-1185">Reference proteome</keyword>
<evidence type="ECO:0000259" key="4">
    <source>
        <dbReference type="PROSITE" id="PS01124"/>
    </source>
</evidence>
<dbReference type="InterPro" id="IPR018060">
    <property type="entry name" value="HTH_AraC"/>
</dbReference>
<evidence type="ECO:0000313" key="6">
    <source>
        <dbReference type="Proteomes" id="UP000764045"/>
    </source>
</evidence>
<dbReference type="Gene3D" id="1.10.10.60">
    <property type="entry name" value="Homeodomain-like"/>
    <property type="match status" value="1"/>
</dbReference>
<dbReference type="EMBL" id="JACJJL010000002">
    <property type="protein sequence ID" value="MBM6660543.1"/>
    <property type="molecule type" value="Genomic_DNA"/>
</dbReference>
<dbReference type="PANTHER" id="PTHR43280:SF32">
    <property type="entry name" value="TRANSCRIPTIONAL REGULATORY PROTEIN"/>
    <property type="match status" value="1"/>
</dbReference>
<dbReference type="Proteomes" id="UP000764045">
    <property type="component" value="Unassembled WGS sequence"/>
</dbReference>
<dbReference type="AlphaFoldDB" id="A0A938WLW4"/>
<dbReference type="GO" id="GO:0043565">
    <property type="term" value="F:sequence-specific DNA binding"/>
    <property type="evidence" value="ECO:0007669"/>
    <property type="project" value="InterPro"/>
</dbReference>
<dbReference type="PROSITE" id="PS01124">
    <property type="entry name" value="HTH_ARAC_FAMILY_2"/>
    <property type="match status" value="1"/>
</dbReference>
<feature type="domain" description="HTH araC/xylS-type" evidence="4">
    <location>
        <begin position="193"/>
        <end position="291"/>
    </location>
</feature>
<reference evidence="5 6" key="1">
    <citation type="journal article" date="2021" name="Sci. Rep.">
        <title>The distribution of antibiotic resistance genes in chicken gut microbiota commensals.</title>
        <authorList>
            <person name="Juricova H."/>
            <person name="Matiasovicova J."/>
            <person name="Kubasova T."/>
            <person name="Cejkova D."/>
            <person name="Rychlik I."/>
        </authorList>
    </citation>
    <scope>NUCLEOTIDE SEQUENCE [LARGE SCALE GENOMIC DNA]</scope>
    <source>
        <strain evidence="5 6">An819</strain>
    </source>
</reference>